<dbReference type="SUPFAM" id="SSF53720">
    <property type="entry name" value="ALDH-like"/>
    <property type="match status" value="1"/>
</dbReference>
<feature type="domain" description="Aldehyde dehydrogenase" evidence="4">
    <location>
        <begin position="4"/>
        <end position="457"/>
    </location>
</feature>
<dbReference type="InterPro" id="IPR016163">
    <property type="entry name" value="Ald_DH_C"/>
</dbReference>
<evidence type="ECO:0000313" key="6">
    <source>
        <dbReference type="Proteomes" id="UP001595384"/>
    </source>
</evidence>
<dbReference type="Pfam" id="PF00171">
    <property type="entry name" value="Aldedh"/>
    <property type="match status" value="1"/>
</dbReference>
<protein>
    <submittedName>
        <fullName evidence="5">Aldehyde dehydrogenase family protein</fullName>
    </submittedName>
</protein>
<sequence length="463" mass="50082">MITATSNESKTISPISGEAIASYPFDSKEQVERVVQQSFEASQQWKNTSVADRVDALVAIGQALRENSEELAQMMTLEMGKPIGQARGEVTKSANLCDWYATHGPDMLATRPTLVENQQAVQEFRPLGVLLGIMPWNFPLWQVMRGAVPMMLSGNTYILKHAPNIMGCAYMIERILNSTGLPQGVFSLIHATNDRVSDVIADDRVAGVAFTGSVGAGKTIGSQAGAALKKSILELGGSDPFIVLADANMDEAVKAAVAGRYQNNGQVCAAAKRFIVEASVAEEFTQKFVAAVKALTIGDPRKDENYIGPMARFDLRDELHDQVQRTIQQGATLLLGGDKMDGSGNYYQPTVLADVTPEMTAFREEMFGPVAAISVANDAEHACRLANDSDFGLCATIYSGDENRAQHMAAQLECGGVFINGYCGSDPRVTFGGVKKSGYGRELSDFGLYEFCNVQTVWKNRQS</sequence>
<dbReference type="EMBL" id="JBHRSE010000061">
    <property type="protein sequence ID" value="MFC3024130.1"/>
    <property type="molecule type" value="Genomic_DNA"/>
</dbReference>
<keyword evidence="6" id="KW-1185">Reference proteome</keyword>
<keyword evidence="2" id="KW-0521">NADP</keyword>
<accession>A0ABV7C7W3</accession>
<dbReference type="RefSeq" id="WP_123014646.1">
    <property type="nucleotide sequence ID" value="NZ_AP024912.1"/>
</dbReference>
<comment type="caution">
    <text evidence="5">The sequence shown here is derived from an EMBL/GenBank/DDBJ whole genome shotgun (WGS) entry which is preliminary data.</text>
</comment>
<dbReference type="InterPro" id="IPR016161">
    <property type="entry name" value="Ald_DH/histidinol_DH"/>
</dbReference>
<dbReference type="Gene3D" id="3.40.309.10">
    <property type="entry name" value="Aldehyde Dehydrogenase, Chain A, domain 2"/>
    <property type="match status" value="1"/>
</dbReference>
<dbReference type="PROSITE" id="PS00070">
    <property type="entry name" value="ALDEHYDE_DEHYDR_CYS"/>
    <property type="match status" value="1"/>
</dbReference>
<evidence type="ECO:0000256" key="2">
    <source>
        <dbReference type="ARBA" id="ARBA00022857"/>
    </source>
</evidence>
<evidence type="ECO:0000256" key="3">
    <source>
        <dbReference type="ARBA" id="ARBA00023002"/>
    </source>
</evidence>
<dbReference type="InterPro" id="IPR044148">
    <property type="entry name" value="ALDH_GabD1-like"/>
</dbReference>
<dbReference type="InterPro" id="IPR016160">
    <property type="entry name" value="Ald_DH_CS_CYS"/>
</dbReference>
<dbReference type="Gene3D" id="3.40.605.10">
    <property type="entry name" value="Aldehyde Dehydrogenase, Chain A, domain 1"/>
    <property type="match status" value="1"/>
</dbReference>
<name>A0ABV7C7W3_9VIBR</name>
<dbReference type="PANTHER" id="PTHR43217">
    <property type="entry name" value="SUCCINATE SEMIALDEHYDE DEHYDROGENASE [NAD(P)+] SAD"/>
    <property type="match status" value="1"/>
</dbReference>
<keyword evidence="3" id="KW-0560">Oxidoreductase</keyword>
<evidence type="ECO:0000313" key="5">
    <source>
        <dbReference type="EMBL" id="MFC3024130.1"/>
    </source>
</evidence>
<dbReference type="PANTHER" id="PTHR43217:SF1">
    <property type="entry name" value="SUCCINATE SEMIALDEHYDE DEHYDROGENASE [NAD(P)+] SAD"/>
    <property type="match status" value="1"/>
</dbReference>
<dbReference type="Proteomes" id="UP001595384">
    <property type="component" value="Unassembled WGS sequence"/>
</dbReference>
<gene>
    <name evidence="5" type="ORF">ACFODT_09840</name>
</gene>
<dbReference type="CDD" id="cd07100">
    <property type="entry name" value="ALDH_SSADH1_GabD1"/>
    <property type="match status" value="1"/>
</dbReference>
<evidence type="ECO:0000256" key="1">
    <source>
        <dbReference type="ARBA" id="ARBA00009986"/>
    </source>
</evidence>
<organism evidence="5 6">
    <name type="scientific">Vibrio zhugei</name>
    <dbReference type="NCBI Taxonomy" id="2479546"/>
    <lineage>
        <taxon>Bacteria</taxon>
        <taxon>Pseudomonadati</taxon>
        <taxon>Pseudomonadota</taxon>
        <taxon>Gammaproteobacteria</taxon>
        <taxon>Vibrionales</taxon>
        <taxon>Vibrionaceae</taxon>
        <taxon>Vibrio</taxon>
    </lineage>
</organism>
<comment type="similarity">
    <text evidence="1">Belongs to the aldehyde dehydrogenase family.</text>
</comment>
<proteinExistence type="inferred from homology"/>
<dbReference type="InterPro" id="IPR015590">
    <property type="entry name" value="Aldehyde_DH_dom"/>
</dbReference>
<reference evidence="6" key="1">
    <citation type="journal article" date="2019" name="Int. J. Syst. Evol. Microbiol.">
        <title>The Global Catalogue of Microorganisms (GCM) 10K type strain sequencing project: providing services to taxonomists for standard genome sequencing and annotation.</title>
        <authorList>
            <consortium name="The Broad Institute Genomics Platform"/>
            <consortium name="The Broad Institute Genome Sequencing Center for Infectious Disease"/>
            <person name="Wu L."/>
            <person name="Ma J."/>
        </authorList>
    </citation>
    <scope>NUCLEOTIDE SEQUENCE [LARGE SCALE GENOMIC DNA]</scope>
    <source>
        <strain evidence="6">KCTC 62784</strain>
    </source>
</reference>
<dbReference type="InterPro" id="IPR016162">
    <property type="entry name" value="Ald_DH_N"/>
</dbReference>
<dbReference type="InterPro" id="IPR047110">
    <property type="entry name" value="GABD/Sad-like"/>
</dbReference>
<evidence type="ECO:0000259" key="4">
    <source>
        <dbReference type="Pfam" id="PF00171"/>
    </source>
</evidence>